<organism evidence="2 3">
    <name type="scientific">Candidatus Methanocrinis natronophilus</name>
    <dbReference type="NCBI Taxonomy" id="3033396"/>
    <lineage>
        <taxon>Archaea</taxon>
        <taxon>Methanobacteriati</taxon>
        <taxon>Methanobacteriota</taxon>
        <taxon>Stenosarchaea group</taxon>
        <taxon>Methanomicrobia</taxon>
        <taxon>Methanotrichales</taxon>
        <taxon>Methanotrichaceae</taxon>
        <taxon>Methanocrinis</taxon>
    </lineage>
</organism>
<sequence length="108" mass="12070">MLRTLNSELDLTCLLPGDEEVAISFVPTNRDIYRMLQACHNLKAVYVHPDIFKVMPCVGQTLLYMQEVKLVVDGDLPPTPSQMEDEADLREDETPPQPSTAGVVLVSR</sequence>
<dbReference type="EMBL" id="JARFPK010000044">
    <property type="protein sequence ID" value="MDF0591518.1"/>
    <property type="molecule type" value="Genomic_DNA"/>
</dbReference>
<evidence type="ECO:0000313" key="3">
    <source>
        <dbReference type="Proteomes" id="UP001220010"/>
    </source>
</evidence>
<dbReference type="RefSeq" id="WP_316967249.1">
    <property type="nucleotide sequence ID" value="NZ_JARFPK010000044.1"/>
</dbReference>
<gene>
    <name evidence="2" type="ORF">P0O15_10135</name>
</gene>
<reference evidence="2 3" key="1">
    <citation type="submission" date="2023-03" db="EMBL/GenBank/DDBJ databases">
        <title>WGS of Methanotrichaceae archaeon Mx.</title>
        <authorList>
            <person name="Sorokin D.Y."/>
            <person name="Merkel A.Y."/>
        </authorList>
    </citation>
    <scope>NUCLEOTIDE SEQUENCE [LARGE SCALE GENOMIC DNA]</scope>
    <source>
        <strain evidence="2 3">Mx</strain>
    </source>
</reference>
<name>A0ABT5XA20_9EURY</name>
<dbReference type="Pfam" id="PF08004">
    <property type="entry name" value="DUF1699"/>
    <property type="match status" value="1"/>
</dbReference>
<keyword evidence="3" id="KW-1185">Reference proteome</keyword>
<evidence type="ECO:0000256" key="1">
    <source>
        <dbReference type="SAM" id="MobiDB-lite"/>
    </source>
</evidence>
<dbReference type="Proteomes" id="UP001220010">
    <property type="component" value="Unassembled WGS sequence"/>
</dbReference>
<dbReference type="InterPro" id="IPR012546">
    <property type="entry name" value="DUF1699"/>
</dbReference>
<feature type="region of interest" description="Disordered" evidence="1">
    <location>
        <begin position="75"/>
        <end position="108"/>
    </location>
</feature>
<proteinExistence type="predicted"/>
<evidence type="ECO:0000313" key="2">
    <source>
        <dbReference type="EMBL" id="MDF0591518.1"/>
    </source>
</evidence>
<comment type="caution">
    <text evidence="2">The sequence shown here is derived from an EMBL/GenBank/DDBJ whole genome shotgun (WGS) entry which is preliminary data.</text>
</comment>
<protein>
    <submittedName>
        <fullName evidence="2">DUF1699 family protein</fullName>
    </submittedName>
</protein>
<accession>A0ABT5XA20</accession>